<sequence>MGGHAHAERRPLHRAGGPVRRPDNPGLTRESVPAAPPVVVPAERVWSRGPTFRLHSKELLKATTRSLRAFLGRYRRLGFVATSRRSVT</sequence>
<evidence type="ECO:0000256" key="1">
    <source>
        <dbReference type="SAM" id="MobiDB-lite"/>
    </source>
</evidence>
<feature type="region of interest" description="Disordered" evidence="1">
    <location>
        <begin position="1"/>
        <end position="34"/>
    </location>
</feature>
<dbReference type="EMBL" id="CT573213">
    <property type="protein sequence ID" value="CAJ63259.1"/>
    <property type="molecule type" value="Genomic_DNA"/>
</dbReference>
<feature type="compositionally biased region" description="Basic and acidic residues" evidence="1">
    <location>
        <begin position="1"/>
        <end position="10"/>
    </location>
</feature>
<reference evidence="2 3" key="1">
    <citation type="journal article" date="2007" name="Genome Res.">
        <title>Genome characteristics of facultatively symbiotic Frankia sp. strains reflect host range and host plant biogeography.</title>
        <authorList>
            <person name="Normand P."/>
            <person name="Lapierre P."/>
            <person name="Tisa L.S."/>
            <person name="Gogarten J.P."/>
            <person name="Alloisio N."/>
            <person name="Bagnarol E."/>
            <person name="Bassi C.A."/>
            <person name="Berry A.M."/>
            <person name="Bickhart D.M."/>
            <person name="Choisne N."/>
            <person name="Couloux A."/>
            <person name="Cournoyer B."/>
            <person name="Cruveiller S."/>
            <person name="Daubin V."/>
            <person name="Demange N."/>
            <person name="Francino M.P."/>
            <person name="Goltsman E."/>
            <person name="Huang Y."/>
            <person name="Kopp O.R."/>
            <person name="Labarre L."/>
            <person name="Lapidus A."/>
            <person name="Lavire C."/>
            <person name="Marechal J."/>
            <person name="Martinez M."/>
            <person name="Mastronunzio J.E."/>
            <person name="Mullin B.C."/>
            <person name="Niemann J."/>
            <person name="Pujic P."/>
            <person name="Rawnsley T."/>
            <person name="Rouy Z."/>
            <person name="Schenowitz C."/>
            <person name="Sellstedt A."/>
            <person name="Tavares F."/>
            <person name="Tomkins J.P."/>
            <person name="Vallenet D."/>
            <person name="Valverde C."/>
            <person name="Wall L.G."/>
            <person name="Wang Y."/>
            <person name="Medigue C."/>
            <person name="Benson D.R."/>
        </authorList>
    </citation>
    <scope>NUCLEOTIDE SEQUENCE [LARGE SCALE GENOMIC DNA]</scope>
    <source>
        <strain evidence="3">DSM 45986 / CECT 9034 / ACN14a</strain>
    </source>
</reference>
<protein>
    <submittedName>
        <fullName evidence="2">Uncharacterized protein</fullName>
    </submittedName>
</protein>
<gene>
    <name evidence="2" type="ordered locus">FRAAL4617</name>
</gene>
<dbReference type="AlphaFoldDB" id="Q0RGX7"/>
<proteinExistence type="predicted"/>
<accession>Q0RGX7</accession>
<dbReference type="KEGG" id="fal:FRAAL4617"/>
<dbReference type="Proteomes" id="UP000000657">
    <property type="component" value="Chromosome"/>
</dbReference>
<dbReference type="HOGENOM" id="CLU_2464545_0_0_11"/>
<name>Q0RGX7_FRAAA</name>
<dbReference type="STRING" id="326424.FRAAL4617"/>
<evidence type="ECO:0000313" key="3">
    <source>
        <dbReference type="Proteomes" id="UP000000657"/>
    </source>
</evidence>
<organism evidence="2 3">
    <name type="scientific">Frankia alni (strain DSM 45986 / CECT 9034 / ACN14a)</name>
    <dbReference type="NCBI Taxonomy" id="326424"/>
    <lineage>
        <taxon>Bacteria</taxon>
        <taxon>Bacillati</taxon>
        <taxon>Actinomycetota</taxon>
        <taxon>Actinomycetes</taxon>
        <taxon>Frankiales</taxon>
        <taxon>Frankiaceae</taxon>
        <taxon>Frankia</taxon>
    </lineage>
</organism>
<evidence type="ECO:0000313" key="2">
    <source>
        <dbReference type="EMBL" id="CAJ63259.1"/>
    </source>
</evidence>
<keyword evidence="3" id="KW-1185">Reference proteome</keyword>